<organism evidence="9 10">
    <name type="scientific">Malassezia sympodialis (strain ATCC 42132)</name>
    <name type="common">Atopic eczema-associated yeast</name>
    <dbReference type="NCBI Taxonomy" id="1230383"/>
    <lineage>
        <taxon>Eukaryota</taxon>
        <taxon>Fungi</taxon>
        <taxon>Dikarya</taxon>
        <taxon>Basidiomycota</taxon>
        <taxon>Ustilaginomycotina</taxon>
        <taxon>Malasseziomycetes</taxon>
        <taxon>Malasseziales</taxon>
        <taxon>Malasseziaceae</taxon>
        <taxon>Malassezia</taxon>
    </lineage>
</organism>
<dbReference type="PANTHER" id="PTHR21426">
    <property type="entry name" value="EXOCYST COMPLEX COMPONENT 8"/>
    <property type="match status" value="1"/>
</dbReference>
<feature type="region of interest" description="Disordered" evidence="7">
    <location>
        <begin position="1"/>
        <end position="42"/>
    </location>
</feature>
<reference evidence="10" key="1">
    <citation type="journal article" date="2017" name="Nucleic Acids Res.">
        <title>Proteogenomics produces comprehensive and highly accurate protein-coding gene annotation in a complete genome assembly of Malassezia sympodialis.</title>
        <authorList>
            <person name="Zhu Y."/>
            <person name="Engstroem P.G."/>
            <person name="Tellgren-Roth C."/>
            <person name="Baudo C.D."/>
            <person name="Kennell J.C."/>
            <person name="Sun S."/>
            <person name="Billmyre R.B."/>
            <person name="Schroeder M.S."/>
            <person name="Andersson A."/>
            <person name="Holm T."/>
            <person name="Sigurgeirsson B."/>
            <person name="Wu G."/>
            <person name="Sankaranarayanan S.R."/>
            <person name="Siddharthan R."/>
            <person name="Sanyal K."/>
            <person name="Lundeberg J."/>
            <person name="Nystedt B."/>
            <person name="Boekhout T."/>
            <person name="Dawson T.L. Jr."/>
            <person name="Heitman J."/>
            <person name="Scheynius A."/>
            <person name="Lehtioe J."/>
        </authorList>
    </citation>
    <scope>NUCLEOTIDE SEQUENCE [LARGE SCALE GENOMIC DNA]</scope>
    <source>
        <strain evidence="10">ATCC 42132</strain>
    </source>
</reference>
<dbReference type="Proteomes" id="UP000186303">
    <property type="component" value="Chromosome 1"/>
</dbReference>
<dbReference type="Pfam" id="PF25345">
    <property type="entry name" value="PH_EXO84"/>
    <property type="match status" value="1"/>
</dbReference>
<dbReference type="VEuPathDB" id="FungiDB:MSYG_0681"/>
<dbReference type="InterPro" id="IPR042561">
    <property type="entry name" value="Exo84_C_1"/>
</dbReference>
<dbReference type="STRING" id="1230383.A0A1M8A1P8"/>
<dbReference type="PANTHER" id="PTHR21426:SF12">
    <property type="entry name" value="EXOCYST COMPLEX COMPONENT 8"/>
    <property type="match status" value="1"/>
</dbReference>
<evidence type="ECO:0000256" key="6">
    <source>
        <dbReference type="ARBA" id="ARBA00022927"/>
    </source>
</evidence>
<evidence type="ECO:0000256" key="1">
    <source>
        <dbReference type="ARBA" id="ARBA00004398"/>
    </source>
</evidence>
<proteinExistence type="inferred from homology"/>
<accession>A0A1M8A1P8</accession>
<dbReference type="Pfam" id="PF08700">
    <property type="entry name" value="VPS51_Exo84_N"/>
    <property type="match status" value="1"/>
</dbReference>
<feature type="domain" description="Exocyst component Exo84 C-terminal" evidence="8">
    <location>
        <begin position="442"/>
        <end position="640"/>
    </location>
</feature>
<keyword evidence="6" id="KW-0653">Protein transport</keyword>
<dbReference type="GO" id="GO:0000145">
    <property type="term" value="C:exocyst"/>
    <property type="evidence" value="ECO:0007669"/>
    <property type="project" value="InterPro"/>
</dbReference>
<keyword evidence="5" id="KW-0268">Exocytosis</keyword>
<dbReference type="InterPro" id="IPR033961">
    <property type="entry name" value="Exo84"/>
</dbReference>
<dbReference type="InterPro" id="IPR016159">
    <property type="entry name" value="Cullin_repeat-like_dom_sf"/>
</dbReference>
<dbReference type="EMBL" id="LT671821">
    <property type="protein sequence ID" value="SHO76343.1"/>
    <property type="molecule type" value="Genomic_DNA"/>
</dbReference>
<keyword evidence="4" id="KW-0813">Transport</keyword>
<gene>
    <name evidence="9" type="ORF">MSYG_0681</name>
</gene>
<evidence type="ECO:0000313" key="10">
    <source>
        <dbReference type="Proteomes" id="UP000186303"/>
    </source>
</evidence>
<sequence>MSRSQRSRPATLYGKSGLDGHEPLPRPSRKPVQTDSHAEDKVRNRLSMRYASSSIMPAVSFLSGLDHLAPVAGGGGHRSPMPSVSEEVPPVPPVPAMVPGPHALSPGATRSPVHTLHPSFAVESWEAHTVPGVSAETFAAENFDPSLFVSQQVQQQSEAGLQNLRATLGQIQTTTQKQLKEQVFKNYSEFIIISREIATFENDMLEFKELLSEWKALPHQLQIEDPLGEGMWDNESSLRAMQKGHRNSSIDLEQIYKAQLTSLWENIEGSQKFVPIVPGRHLIAETSQFVELNAATYKPKQAVALFLLDDLLLIAVQRKRPYGSRVHLVAERCFNLSEIVVVDLKDTKDVRNAIKIKHSKESFVYRTERSQDKRALLRAFRGVGEALAARLKKERKQRAAAKHTEDGMLGDSMDPTSQDLGLAEKAATPAPTQDDLAALGPWLNSVIDALAVHIALREWEEAVALVEEGKKRLASRPVSEGSLYLLVEKFNGCASDLVSAISAELVSPYQRKGMVVRNAGLLVRLDKGREARDLLLEARSALLQRRMRQIKYEGDVSLYISELAMLYFTLIKNTGDWYMAAFKDYKMASGFVQWASDQVCAYADTFRRQVFGVDQDPRVVQEAIDITHSCAQILNDVGLGLGFMLDDLLKPSDTMSAPPPTLVVTQTSATDALLASRERRPYEWHSEPPE</sequence>
<dbReference type="OMA" id="AAWLPNR"/>
<dbReference type="OrthoDB" id="642193at2759"/>
<evidence type="ECO:0000256" key="4">
    <source>
        <dbReference type="ARBA" id="ARBA00022448"/>
    </source>
</evidence>
<evidence type="ECO:0000256" key="7">
    <source>
        <dbReference type="SAM" id="MobiDB-lite"/>
    </source>
</evidence>
<keyword evidence="10" id="KW-1185">Reference proteome</keyword>
<dbReference type="GO" id="GO:0015031">
    <property type="term" value="P:protein transport"/>
    <property type="evidence" value="ECO:0007669"/>
    <property type="project" value="UniProtKB-KW"/>
</dbReference>
<dbReference type="SUPFAM" id="SSF50729">
    <property type="entry name" value="PH domain-like"/>
    <property type="match status" value="1"/>
</dbReference>
<dbReference type="SUPFAM" id="SSF74788">
    <property type="entry name" value="Cullin repeat-like"/>
    <property type="match status" value="1"/>
</dbReference>
<protein>
    <recommendedName>
        <fullName evidence="3">Exocyst complex component EXO84</fullName>
    </recommendedName>
</protein>
<dbReference type="GO" id="GO:0030133">
    <property type="term" value="C:transport vesicle"/>
    <property type="evidence" value="ECO:0007669"/>
    <property type="project" value="UniProtKB-SubCell"/>
</dbReference>
<dbReference type="GO" id="GO:0006893">
    <property type="term" value="P:Golgi to plasma membrane transport"/>
    <property type="evidence" value="ECO:0007669"/>
    <property type="project" value="TreeGrafter"/>
</dbReference>
<comment type="subcellular location">
    <subcellularLocation>
        <location evidence="1">Cytoplasmic vesicle</location>
        <location evidence="1">Secretory vesicle</location>
    </subcellularLocation>
</comment>
<comment type="similarity">
    <text evidence="2">Belongs to the EXO84 family.</text>
</comment>
<evidence type="ECO:0000259" key="8">
    <source>
        <dbReference type="Pfam" id="PF16528"/>
    </source>
</evidence>
<evidence type="ECO:0000313" key="9">
    <source>
        <dbReference type="EMBL" id="SHO76343.1"/>
    </source>
</evidence>
<dbReference type="GO" id="GO:0006887">
    <property type="term" value="P:exocytosis"/>
    <property type="evidence" value="ECO:0007669"/>
    <property type="project" value="UniProtKB-KW"/>
</dbReference>
<dbReference type="InterPro" id="IPR011993">
    <property type="entry name" value="PH-like_dom_sf"/>
</dbReference>
<dbReference type="InterPro" id="IPR032403">
    <property type="entry name" value="Exo84_C"/>
</dbReference>
<dbReference type="Gene3D" id="1.20.58.1210">
    <property type="entry name" value="Exo84p, N-terminal helical domain"/>
    <property type="match status" value="1"/>
</dbReference>
<dbReference type="Gene3D" id="2.30.29.30">
    <property type="entry name" value="Pleckstrin-homology domain (PH domain)/Phosphotyrosine-binding domain (PTB)"/>
    <property type="match status" value="1"/>
</dbReference>
<dbReference type="Pfam" id="PF16528">
    <property type="entry name" value="Exo84_C"/>
    <property type="match status" value="1"/>
</dbReference>
<dbReference type="Gene3D" id="1.20.58.1220">
    <property type="entry name" value="Exo84p, C-terminal helical domain"/>
    <property type="match status" value="1"/>
</dbReference>
<name>A0A1M8A1P8_MALS4</name>
<evidence type="ECO:0000256" key="5">
    <source>
        <dbReference type="ARBA" id="ARBA00022483"/>
    </source>
</evidence>
<evidence type="ECO:0000256" key="3">
    <source>
        <dbReference type="ARBA" id="ARBA00021269"/>
    </source>
</evidence>
<dbReference type="InterPro" id="IPR042560">
    <property type="entry name" value="Exo84_C_2"/>
</dbReference>
<dbReference type="AlphaFoldDB" id="A0A1M8A1P8"/>
<evidence type="ECO:0000256" key="2">
    <source>
        <dbReference type="ARBA" id="ARBA00007210"/>
    </source>
</evidence>